<protein>
    <submittedName>
        <fullName evidence="2">Uncharacterized protein</fullName>
    </submittedName>
</protein>
<feature type="transmembrane region" description="Helical" evidence="1">
    <location>
        <begin position="92"/>
        <end position="112"/>
    </location>
</feature>
<evidence type="ECO:0000256" key="1">
    <source>
        <dbReference type="SAM" id="Phobius"/>
    </source>
</evidence>
<accession>A0A6G0TI52</accession>
<proteinExistence type="predicted"/>
<name>A0A6G0TI52_APHGL</name>
<gene>
    <name evidence="2" type="ORF">AGLY_009925</name>
</gene>
<keyword evidence="1" id="KW-0472">Membrane</keyword>
<dbReference type="AlphaFoldDB" id="A0A6G0TI52"/>
<keyword evidence="1" id="KW-0812">Transmembrane</keyword>
<dbReference type="Proteomes" id="UP000475862">
    <property type="component" value="Unassembled WGS sequence"/>
</dbReference>
<keyword evidence="3" id="KW-1185">Reference proteome</keyword>
<evidence type="ECO:0000313" key="3">
    <source>
        <dbReference type="Proteomes" id="UP000475862"/>
    </source>
</evidence>
<comment type="caution">
    <text evidence="2">The sequence shown here is derived from an EMBL/GenBank/DDBJ whole genome shotgun (WGS) entry which is preliminary data.</text>
</comment>
<evidence type="ECO:0000313" key="2">
    <source>
        <dbReference type="EMBL" id="KAE9532302.1"/>
    </source>
</evidence>
<dbReference type="EMBL" id="VYZN01000039">
    <property type="protein sequence ID" value="KAE9532302.1"/>
    <property type="molecule type" value="Genomic_DNA"/>
</dbReference>
<sequence length="239" mass="28609">MIFIIIIFLENYLNKKITPKKNNFVFYIYKLTCPDYKNEILSNNVEIHYERIFQNSSLKLKDQGFFYKPSITKQMCLLLCNFYCCKKKICKCMNICSLIISVAALFNHLILFKQYKNVTFFFGLKIFLTMALMIINIFCTSHLNTKKLYIIFHVMKVFTKYKIYNHLGLSTMLSKKPKIFYFIDIINIHTAIFCQCVSYFAYQIILNAIVTLKFQNIFNYIIVYINIKLLYKLYDFKLI</sequence>
<feature type="transmembrane region" description="Helical" evidence="1">
    <location>
        <begin position="179"/>
        <end position="205"/>
    </location>
</feature>
<keyword evidence="1" id="KW-1133">Transmembrane helix</keyword>
<organism evidence="2 3">
    <name type="scientific">Aphis glycines</name>
    <name type="common">Soybean aphid</name>
    <dbReference type="NCBI Taxonomy" id="307491"/>
    <lineage>
        <taxon>Eukaryota</taxon>
        <taxon>Metazoa</taxon>
        <taxon>Ecdysozoa</taxon>
        <taxon>Arthropoda</taxon>
        <taxon>Hexapoda</taxon>
        <taxon>Insecta</taxon>
        <taxon>Pterygota</taxon>
        <taxon>Neoptera</taxon>
        <taxon>Paraneoptera</taxon>
        <taxon>Hemiptera</taxon>
        <taxon>Sternorrhyncha</taxon>
        <taxon>Aphidomorpha</taxon>
        <taxon>Aphidoidea</taxon>
        <taxon>Aphididae</taxon>
        <taxon>Aphidini</taxon>
        <taxon>Aphis</taxon>
        <taxon>Aphis</taxon>
    </lineage>
</organism>
<reference evidence="2 3" key="1">
    <citation type="submission" date="2019-08" db="EMBL/GenBank/DDBJ databases">
        <title>The genome of the soybean aphid Biotype 1, its phylome, world population structure and adaptation to the North American continent.</title>
        <authorList>
            <person name="Giordano R."/>
            <person name="Donthu R.K."/>
            <person name="Hernandez A.G."/>
            <person name="Wright C.L."/>
            <person name="Zimin A.V."/>
        </authorList>
    </citation>
    <scope>NUCLEOTIDE SEQUENCE [LARGE SCALE GENOMIC DNA]</scope>
    <source>
        <tissue evidence="2">Whole aphids</tissue>
    </source>
</reference>
<feature type="transmembrane region" description="Helical" evidence="1">
    <location>
        <begin position="118"/>
        <end position="139"/>
    </location>
</feature>